<dbReference type="EMBL" id="FNSN01000003">
    <property type="protein sequence ID" value="SEB60500.1"/>
    <property type="molecule type" value="Genomic_DNA"/>
</dbReference>
<keyword evidence="3 6" id="KW-0238">DNA-binding</keyword>
<organism evidence="6 7">
    <name type="scientific">Arthrobacter woluwensis</name>
    <dbReference type="NCBI Taxonomy" id="156980"/>
    <lineage>
        <taxon>Bacteria</taxon>
        <taxon>Bacillati</taxon>
        <taxon>Actinomycetota</taxon>
        <taxon>Actinomycetes</taxon>
        <taxon>Micrococcales</taxon>
        <taxon>Micrococcaceae</taxon>
        <taxon>Arthrobacter</taxon>
    </lineage>
</organism>
<dbReference type="GO" id="GO:0005829">
    <property type="term" value="C:cytosol"/>
    <property type="evidence" value="ECO:0007669"/>
    <property type="project" value="TreeGrafter"/>
</dbReference>
<dbReference type="Gene3D" id="3.40.190.290">
    <property type="match status" value="1"/>
</dbReference>
<evidence type="ECO:0000256" key="2">
    <source>
        <dbReference type="ARBA" id="ARBA00023015"/>
    </source>
</evidence>
<accession>A0A1H4KPQ3</accession>
<sequence length="314" mass="32866">MLLTQLQYFVALAREEHFGRAAAACFVSPSTLSEAVRKLEVELGVPLVRRGHAYEGLTPEGEMALTWARRVVSDQEALSAEIAAARGQLTGVARIGTIPAGIALATAVVSALVDAHPLVRSTVQSGLNSEDVVARLRAFELDAGIIHPSAADGPDLVSVPLGEVTNVVVAAPGMFPEDQPSITGRMLAEVPLGLLAADMRARQLADEAWRAAGLQIKPRLEADSNEALLSLVTSGLWAAVVPETAVAARRDDPSIHVLPLIEPEVSTPLAVVRLAGKPAPVLVRALGAAAQAVLKDPRRAAQARRSRIGATSSS</sequence>
<keyword evidence="7" id="KW-1185">Reference proteome</keyword>
<evidence type="ECO:0000256" key="4">
    <source>
        <dbReference type="ARBA" id="ARBA00023163"/>
    </source>
</evidence>
<dbReference type="InterPro" id="IPR005119">
    <property type="entry name" value="LysR_subst-bd"/>
</dbReference>
<dbReference type="Proteomes" id="UP000182652">
    <property type="component" value="Unassembled WGS sequence"/>
</dbReference>
<dbReference type="InterPro" id="IPR000847">
    <property type="entry name" value="LysR_HTH_N"/>
</dbReference>
<dbReference type="STRING" id="156980.SAMN04489745_0746"/>
<protein>
    <submittedName>
        <fullName evidence="6">DNA-binding transcriptional regulator, LysR family</fullName>
    </submittedName>
</protein>
<dbReference type="GO" id="GO:0003677">
    <property type="term" value="F:DNA binding"/>
    <property type="evidence" value="ECO:0007669"/>
    <property type="project" value="UniProtKB-KW"/>
</dbReference>
<dbReference type="PANTHER" id="PTHR30419:SF31">
    <property type="entry name" value="BLR3139 PROTEIN"/>
    <property type="match status" value="1"/>
</dbReference>
<dbReference type="AlphaFoldDB" id="A0A1H4KPQ3"/>
<evidence type="ECO:0000259" key="5">
    <source>
        <dbReference type="PROSITE" id="PS50931"/>
    </source>
</evidence>
<dbReference type="Pfam" id="PF03466">
    <property type="entry name" value="LysR_substrate"/>
    <property type="match status" value="1"/>
</dbReference>
<dbReference type="Gene3D" id="1.10.10.10">
    <property type="entry name" value="Winged helix-like DNA-binding domain superfamily/Winged helix DNA-binding domain"/>
    <property type="match status" value="1"/>
</dbReference>
<dbReference type="SUPFAM" id="SSF53850">
    <property type="entry name" value="Periplasmic binding protein-like II"/>
    <property type="match status" value="1"/>
</dbReference>
<keyword evidence="2" id="KW-0805">Transcription regulation</keyword>
<evidence type="ECO:0000313" key="6">
    <source>
        <dbReference type="EMBL" id="SEB60500.1"/>
    </source>
</evidence>
<keyword evidence="4" id="KW-0804">Transcription</keyword>
<dbReference type="InterPro" id="IPR036388">
    <property type="entry name" value="WH-like_DNA-bd_sf"/>
</dbReference>
<dbReference type="PANTHER" id="PTHR30419">
    <property type="entry name" value="HTH-TYPE TRANSCRIPTIONAL REGULATOR YBHD"/>
    <property type="match status" value="1"/>
</dbReference>
<dbReference type="Pfam" id="PF00126">
    <property type="entry name" value="HTH_1"/>
    <property type="match status" value="1"/>
</dbReference>
<reference evidence="6 7" key="1">
    <citation type="submission" date="2016-10" db="EMBL/GenBank/DDBJ databases">
        <authorList>
            <person name="de Groot N.N."/>
        </authorList>
    </citation>
    <scope>NUCLEOTIDE SEQUENCE [LARGE SCALE GENOMIC DNA]</scope>
    <source>
        <strain evidence="6 7">DSM 10495</strain>
    </source>
</reference>
<dbReference type="InterPro" id="IPR050950">
    <property type="entry name" value="HTH-type_LysR_regulators"/>
</dbReference>
<dbReference type="FunFam" id="1.10.10.10:FF:000001">
    <property type="entry name" value="LysR family transcriptional regulator"/>
    <property type="match status" value="1"/>
</dbReference>
<evidence type="ECO:0000313" key="7">
    <source>
        <dbReference type="Proteomes" id="UP000182652"/>
    </source>
</evidence>
<feature type="domain" description="HTH lysR-type" evidence="5">
    <location>
        <begin position="1"/>
        <end position="58"/>
    </location>
</feature>
<evidence type="ECO:0000256" key="3">
    <source>
        <dbReference type="ARBA" id="ARBA00023125"/>
    </source>
</evidence>
<dbReference type="CDD" id="cd05466">
    <property type="entry name" value="PBP2_LTTR_substrate"/>
    <property type="match status" value="1"/>
</dbReference>
<dbReference type="GO" id="GO:0003700">
    <property type="term" value="F:DNA-binding transcription factor activity"/>
    <property type="evidence" value="ECO:0007669"/>
    <property type="project" value="InterPro"/>
</dbReference>
<comment type="similarity">
    <text evidence="1">Belongs to the LysR transcriptional regulatory family.</text>
</comment>
<dbReference type="PROSITE" id="PS50931">
    <property type="entry name" value="HTH_LYSR"/>
    <property type="match status" value="1"/>
</dbReference>
<gene>
    <name evidence="6" type="ORF">SAMN04489745_0746</name>
</gene>
<name>A0A1H4KPQ3_9MICC</name>
<dbReference type="RefSeq" id="WP_074784463.1">
    <property type="nucleotide sequence ID" value="NZ_FNSN01000003.1"/>
</dbReference>
<dbReference type="InterPro" id="IPR036390">
    <property type="entry name" value="WH_DNA-bd_sf"/>
</dbReference>
<dbReference type="SUPFAM" id="SSF46785">
    <property type="entry name" value="Winged helix' DNA-binding domain"/>
    <property type="match status" value="1"/>
</dbReference>
<proteinExistence type="inferred from homology"/>
<evidence type="ECO:0000256" key="1">
    <source>
        <dbReference type="ARBA" id="ARBA00009437"/>
    </source>
</evidence>